<evidence type="ECO:0000313" key="3">
    <source>
        <dbReference type="Proteomes" id="UP000298324"/>
    </source>
</evidence>
<keyword evidence="3" id="KW-1185">Reference proteome</keyword>
<keyword evidence="1" id="KW-1133">Transmembrane helix</keyword>
<sequence>MLEKLAGIIVILGLILSVVGEFINSNQIRTYGILLLLATVTVAGIRYIRFHLHNPAVEFEGVCIEYKRLSTHCVLSIRTGWSDVYYGQASLKTGAGIKVGDKIKVKVRGRYILEVSHLNGND</sequence>
<proteinExistence type="predicted"/>
<feature type="transmembrane region" description="Helical" evidence="1">
    <location>
        <begin position="30"/>
        <end position="48"/>
    </location>
</feature>
<keyword evidence="1" id="KW-0472">Membrane</keyword>
<evidence type="ECO:0000313" key="2">
    <source>
        <dbReference type="EMBL" id="TEB06839.1"/>
    </source>
</evidence>
<accession>A0A4Y7RDI7</accession>
<dbReference type="EMBL" id="QFGA01000001">
    <property type="protein sequence ID" value="TEB06839.1"/>
    <property type="molecule type" value="Genomic_DNA"/>
</dbReference>
<comment type="caution">
    <text evidence="2">The sequence shown here is derived from an EMBL/GenBank/DDBJ whole genome shotgun (WGS) entry which is preliminary data.</text>
</comment>
<reference evidence="2 3" key="1">
    <citation type="journal article" date="2018" name="Environ. Microbiol.">
        <title>Novel energy conservation strategies and behaviour of Pelotomaculum schinkii driving syntrophic propionate catabolism.</title>
        <authorList>
            <person name="Hidalgo-Ahumada C.A.P."/>
            <person name="Nobu M.K."/>
            <person name="Narihiro T."/>
            <person name="Tamaki H."/>
            <person name="Liu W.T."/>
            <person name="Kamagata Y."/>
            <person name="Stams A.J.M."/>
            <person name="Imachi H."/>
            <person name="Sousa D.Z."/>
        </authorList>
    </citation>
    <scope>NUCLEOTIDE SEQUENCE [LARGE SCALE GENOMIC DNA]</scope>
    <source>
        <strain evidence="2 3">HH</strain>
    </source>
</reference>
<protein>
    <submittedName>
        <fullName evidence="2">Uncharacterized protein</fullName>
    </submittedName>
</protein>
<keyword evidence="1" id="KW-0812">Transmembrane</keyword>
<gene>
    <name evidence="2" type="ORF">Psch_00372</name>
</gene>
<name>A0A4Y7RDI7_9FIRM</name>
<dbReference type="AlphaFoldDB" id="A0A4Y7RDI7"/>
<dbReference type="RefSeq" id="WP_190238965.1">
    <property type="nucleotide sequence ID" value="NZ_QFGA01000001.1"/>
</dbReference>
<organism evidence="2 3">
    <name type="scientific">Pelotomaculum schinkii</name>
    <dbReference type="NCBI Taxonomy" id="78350"/>
    <lineage>
        <taxon>Bacteria</taxon>
        <taxon>Bacillati</taxon>
        <taxon>Bacillota</taxon>
        <taxon>Clostridia</taxon>
        <taxon>Eubacteriales</taxon>
        <taxon>Desulfotomaculaceae</taxon>
        <taxon>Pelotomaculum</taxon>
    </lineage>
</organism>
<dbReference type="Proteomes" id="UP000298324">
    <property type="component" value="Unassembled WGS sequence"/>
</dbReference>
<evidence type="ECO:0000256" key="1">
    <source>
        <dbReference type="SAM" id="Phobius"/>
    </source>
</evidence>